<evidence type="ECO:0000256" key="1">
    <source>
        <dbReference type="SAM" id="SignalP"/>
    </source>
</evidence>
<dbReference type="EMBL" id="JAOTIF010000046">
    <property type="protein sequence ID" value="MCU7552774.1"/>
    <property type="molecule type" value="Genomic_DNA"/>
</dbReference>
<proteinExistence type="predicted"/>
<dbReference type="Pfam" id="PF09697">
    <property type="entry name" value="Porph_ging"/>
    <property type="match status" value="1"/>
</dbReference>
<comment type="caution">
    <text evidence="2">The sequence shown here is derived from an EMBL/GenBank/DDBJ whole genome shotgun (WGS) entry which is preliminary data.</text>
</comment>
<protein>
    <submittedName>
        <fullName evidence="2">GLPGLI family protein</fullName>
    </submittedName>
</protein>
<dbReference type="AlphaFoldDB" id="A0A9X3BHR6"/>
<name>A0A9X3BHR6_9BACT</name>
<dbReference type="NCBIfam" id="TIGR01200">
    <property type="entry name" value="GLPGLI"/>
    <property type="match status" value="1"/>
</dbReference>
<evidence type="ECO:0000313" key="2">
    <source>
        <dbReference type="EMBL" id="MCU7552774.1"/>
    </source>
</evidence>
<sequence length="269" mass="30284">MKKMLFSISMLICAFSLHAQMKEGKVLYERTISFQPRQNMNPDAAANMPRSRTDRFELSFAKNQSIWEILPDLESNDENAGGGGGGMRFMRFGGADDVTYFNFETGKRVDQRELASKTYIVEDSIRKLSWKLSGETKTVLTHTARKATAQRIGTRFIMGMENGQMKRQEVADTTNITAWFTTEIPVPAGPEFGGQLPGLILELEMNNGRMVYKAVEISPKVTASNIKEPKGGKKMTAEEFTKERDKVMEEMRRNMPAGGRRRMMAGGNQ</sequence>
<keyword evidence="1" id="KW-0732">Signal</keyword>
<dbReference type="InterPro" id="IPR005901">
    <property type="entry name" value="GLPGLI"/>
</dbReference>
<keyword evidence="3" id="KW-1185">Reference proteome</keyword>
<feature type="chain" id="PRO_5040962074" evidence="1">
    <location>
        <begin position="20"/>
        <end position="269"/>
    </location>
</feature>
<gene>
    <name evidence="2" type="ORF">OCK74_26890</name>
</gene>
<accession>A0A9X3BHR6</accession>
<evidence type="ECO:0000313" key="3">
    <source>
        <dbReference type="Proteomes" id="UP001155483"/>
    </source>
</evidence>
<organism evidence="2 3">
    <name type="scientific">Paraflavisolibacter caeni</name>
    <dbReference type="NCBI Taxonomy" id="2982496"/>
    <lineage>
        <taxon>Bacteria</taxon>
        <taxon>Pseudomonadati</taxon>
        <taxon>Bacteroidota</taxon>
        <taxon>Chitinophagia</taxon>
        <taxon>Chitinophagales</taxon>
        <taxon>Chitinophagaceae</taxon>
        <taxon>Paraflavisolibacter</taxon>
    </lineage>
</organism>
<reference evidence="2" key="1">
    <citation type="submission" date="2022-09" db="EMBL/GenBank/DDBJ databases">
        <authorList>
            <person name="Yuan C."/>
            <person name="Ke Z."/>
        </authorList>
    </citation>
    <scope>NUCLEOTIDE SEQUENCE</scope>
    <source>
        <strain evidence="2">LB-8</strain>
    </source>
</reference>
<feature type="signal peptide" evidence="1">
    <location>
        <begin position="1"/>
        <end position="19"/>
    </location>
</feature>
<reference evidence="2" key="2">
    <citation type="submission" date="2023-04" db="EMBL/GenBank/DDBJ databases">
        <title>Paracnuella aquatica gen. nov., sp. nov., a member of the family Chitinophagaceae isolated from a hot spring.</title>
        <authorList>
            <person name="Wang C."/>
        </authorList>
    </citation>
    <scope>NUCLEOTIDE SEQUENCE</scope>
    <source>
        <strain evidence="2">LB-8</strain>
    </source>
</reference>
<dbReference type="RefSeq" id="WP_279300210.1">
    <property type="nucleotide sequence ID" value="NZ_JAOTIF010000046.1"/>
</dbReference>
<dbReference type="Proteomes" id="UP001155483">
    <property type="component" value="Unassembled WGS sequence"/>
</dbReference>